<protein>
    <submittedName>
        <fullName evidence="2">YpjP family protein</fullName>
    </submittedName>
</protein>
<evidence type="ECO:0000256" key="1">
    <source>
        <dbReference type="SAM" id="SignalP"/>
    </source>
</evidence>
<keyword evidence="1" id="KW-0732">Signal</keyword>
<feature type="chain" id="PRO_5046660485" evidence="1">
    <location>
        <begin position="27"/>
        <end position="201"/>
    </location>
</feature>
<dbReference type="EMBL" id="JAGYPM010000003">
    <property type="protein sequence ID" value="MBS4190932.1"/>
    <property type="molecule type" value="Genomic_DNA"/>
</dbReference>
<gene>
    <name evidence="2" type="ORF">KHA94_12140</name>
</gene>
<dbReference type="Pfam" id="PF14005">
    <property type="entry name" value="YpjP"/>
    <property type="match status" value="1"/>
</dbReference>
<evidence type="ECO:0000313" key="2">
    <source>
        <dbReference type="EMBL" id="MBS4190932.1"/>
    </source>
</evidence>
<evidence type="ECO:0000313" key="3">
    <source>
        <dbReference type="Proteomes" id="UP000681027"/>
    </source>
</evidence>
<organism evidence="2 3">
    <name type="scientific">Cytobacillus citreus</name>
    <dbReference type="NCBI Taxonomy" id="2833586"/>
    <lineage>
        <taxon>Bacteria</taxon>
        <taxon>Bacillati</taxon>
        <taxon>Bacillota</taxon>
        <taxon>Bacilli</taxon>
        <taxon>Bacillales</taxon>
        <taxon>Bacillaceae</taxon>
        <taxon>Cytobacillus</taxon>
    </lineage>
</organism>
<feature type="signal peptide" evidence="1">
    <location>
        <begin position="1"/>
        <end position="26"/>
    </location>
</feature>
<name>A0ABS5NSX3_9BACI</name>
<dbReference type="Proteomes" id="UP000681027">
    <property type="component" value="Unassembled WGS sequence"/>
</dbReference>
<dbReference type="InterPro" id="IPR025616">
    <property type="entry name" value="YpjP"/>
</dbReference>
<proteinExistence type="predicted"/>
<comment type="caution">
    <text evidence="2">The sequence shown here is derived from an EMBL/GenBank/DDBJ whole genome shotgun (WGS) entry which is preliminary data.</text>
</comment>
<reference evidence="2 3" key="1">
    <citation type="submission" date="2021-05" db="EMBL/GenBank/DDBJ databases">
        <title>Novel Bacillus species.</title>
        <authorList>
            <person name="Liu G."/>
        </authorList>
    </citation>
    <scope>NUCLEOTIDE SEQUENCE [LARGE SCALE GENOMIC DNA]</scope>
    <source>
        <strain evidence="2 3">FJAT-49705</strain>
    </source>
</reference>
<accession>A0ABS5NSX3</accession>
<sequence>MPKWLRQSFVVMVSILTFGLVTPSQAFLYDHSNAEKSSKRDIIETPTDNKAEIKNLSSISEDDGYTSKDDFIKQMLYEAEIQSFTKFGSKIKPVIENEFSEVIFPNIEKAIQMVASQHPEDQLAYLTVSESPKGGNSEKIFHITNELTNEDIIRFHVRRDHPPQQGYWFNFHYHTHHDQFQAHHELGTIYWDKNTPPKWMS</sequence>
<keyword evidence="3" id="KW-1185">Reference proteome</keyword>
<dbReference type="RefSeq" id="WP_213102409.1">
    <property type="nucleotide sequence ID" value="NZ_JAGYPM010000003.1"/>
</dbReference>